<dbReference type="PANTHER" id="PTHR23168">
    <property type="entry name" value="MITOTIC SPINDLE ASSEMBLY CHECKPOINT PROTEIN MAD1 MITOTIC ARREST DEFICIENT-LIKE PROTEIN 1"/>
    <property type="match status" value="1"/>
</dbReference>
<dbReference type="KEGG" id="sfm:108927531"/>
<dbReference type="CTD" id="8379"/>
<evidence type="ECO:0000256" key="13">
    <source>
        <dbReference type="ARBA" id="ARBA00022843"/>
    </source>
</evidence>
<evidence type="ECO:0000256" key="7">
    <source>
        <dbReference type="ARBA" id="ARBA00022490"/>
    </source>
</evidence>
<evidence type="ECO:0000256" key="11">
    <source>
        <dbReference type="ARBA" id="ARBA00022776"/>
    </source>
</evidence>
<keyword evidence="13" id="KW-0832">Ubl conjugation</keyword>
<evidence type="ECO:0000256" key="14">
    <source>
        <dbReference type="ARBA" id="ARBA00022990"/>
    </source>
</evidence>
<keyword evidence="7" id="KW-0963">Cytoplasm</keyword>
<dbReference type="Gene3D" id="3.30.457.60">
    <property type="match status" value="1"/>
</dbReference>
<sequence length="716" mass="83480">MDTMDDETTVFMTLKSFKSFISKPETSQSLPEADLAQGDLQRQYMQRIELEDAAEKIHSRTHLLQMAQEKQQMELSHKRARIELEKAAHISARDLEREVDRNQELLSRIKKLEDRETETAKILSEQMDMNKTLKKSLEGQNKRLEEKDSKISEANETISSLRDEIRELNHKIKNQEMQLITLSTDSQGLQEQVELQRRKYEEVSSKYQTLQSSQSLHSDSELKIKELERRLALQEQDSIIVQNMRAELAHIPEMERELKHLREENGYLRETKENSSLLKEEMEGLRKKLERMEKIKEDMVNLELEKEKQVSALQAWENLGEKTGLSIRKPEDLSREIIQIQQREITLKQQNHSITSSARALEKARVQLQGEVLQLRSRLLEEQKKREQQDALVRRLQKRVLLLTKERDGIRAILNSYDSELASSEYSPQLSRRVKEAEEMLQKVQAHNSEMEVQLSKAQEEAGSYKLQAETAEMELDTLKKQATNIDTSSSLMGEEVNSLRQKIEELEMERKRLEDQNNILEMRLERHNLQQGDYDPSKTKVVHFRLNPTSMAKQQRVDEVQQLREECQRLGNLVRALQAGGAATIEEGPLNLPSSQEVLDLRKQLELTELKNKRLKEVFQKKIQEFRTVCHVLTGYQIDITTENQYRLTSVYAEHVDDCLVFKATDPGHTSMQLMETEYSRTLRELVELHLLHQNSIPVFLSAVTLDLFSRSTMA</sequence>
<dbReference type="FunFam" id="1.20.5.170:FF:000051">
    <property type="entry name" value="mitotic spindle assembly checkpoint protein MAD1"/>
    <property type="match status" value="1"/>
</dbReference>
<reference evidence="24 25" key="1">
    <citation type="submission" date="2019-04" db="EMBL/GenBank/DDBJ databases">
        <authorList>
            <consortium name="Wellcome Sanger Institute Data Sharing"/>
        </authorList>
    </citation>
    <scope>NUCLEOTIDE SEQUENCE [LARGE SCALE GENOMIC DNA]</scope>
</reference>
<dbReference type="GO" id="GO:0051315">
    <property type="term" value="P:attachment of mitotic spindle microtubules to kinetochore"/>
    <property type="evidence" value="ECO:0007669"/>
    <property type="project" value="TreeGrafter"/>
</dbReference>
<keyword evidence="14" id="KW-0007">Acetylation</keyword>
<evidence type="ECO:0000256" key="1">
    <source>
        <dbReference type="ARBA" id="ARBA00004259"/>
    </source>
</evidence>
<dbReference type="GeneTree" id="ENSGT00390000001316"/>
<name>A0A8C9R6K8_SCLFO</name>
<dbReference type="PANTHER" id="PTHR23168:SF0">
    <property type="entry name" value="MITOTIC SPINDLE ASSEMBLY CHECKPOINT PROTEIN MAD1"/>
    <property type="match status" value="1"/>
</dbReference>
<dbReference type="InterPro" id="IPR008672">
    <property type="entry name" value="Mad1"/>
</dbReference>
<keyword evidence="16" id="KW-0206">Cytoskeleton</keyword>
<evidence type="ECO:0000313" key="25">
    <source>
        <dbReference type="Proteomes" id="UP000694397"/>
    </source>
</evidence>
<comment type="similarity">
    <text evidence="5">Belongs to the MAD1 family.</text>
</comment>
<evidence type="ECO:0000256" key="8">
    <source>
        <dbReference type="ARBA" id="ARBA00022499"/>
    </source>
</evidence>
<dbReference type="Proteomes" id="UP000694397">
    <property type="component" value="Chromosome 20"/>
</dbReference>
<comment type="function">
    <text evidence="20">Component of the spindle-assembly checkpoint that prevents the onset of anaphase until all chromosomes are properly aligned at the metaphase plate. Forms a heterotetrameric complex with the closed conformation form of MAD2L1 (C-MAD2) at unattached kinetochores during prometaphase, recruits an open conformation of MAD2L1 (O-MAD2) and promotes the conversion of O-MAD2 to C-MAD2, which ensures mitotic checkpoint signaling.</text>
</comment>
<evidence type="ECO:0000256" key="6">
    <source>
        <dbReference type="ARBA" id="ARBA00022454"/>
    </source>
</evidence>
<dbReference type="GO" id="GO:0051301">
    <property type="term" value="P:cell division"/>
    <property type="evidence" value="ECO:0007669"/>
    <property type="project" value="UniProtKB-KW"/>
</dbReference>
<evidence type="ECO:0000256" key="20">
    <source>
        <dbReference type="ARBA" id="ARBA00053509"/>
    </source>
</evidence>
<comment type="subcellular location">
    <subcellularLocation>
        <location evidence="3">Chromosome</location>
        <location evidence="3">Centromere</location>
        <location evidence="3">Kinetochore</location>
    </subcellularLocation>
    <subcellularLocation>
        <location evidence="2">Cytoplasm</location>
        <location evidence="2">Cytoskeleton</location>
        <location evidence="2">Microtubule organizing center</location>
        <location evidence="2">Centrosome</location>
    </subcellularLocation>
    <subcellularLocation>
        <location evidence="4">Cytoplasm</location>
        <location evidence="4">Cytoskeleton</location>
        <location evidence="4">Spindle pole</location>
    </subcellularLocation>
    <subcellularLocation>
        <location evidence="1">Nucleus envelope</location>
    </subcellularLocation>
</comment>
<evidence type="ECO:0000256" key="5">
    <source>
        <dbReference type="ARBA" id="ARBA00008029"/>
    </source>
</evidence>
<dbReference type="FunFam" id="3.30.457.60:FF:000002">
    <property type="entry name" value="Mitotic spindle assembly checkpoint protein MAD1"/>
    <property type="match status" value="1"/>
</dbReference>
<evidence type="ECO:0000256" key="2">
    <source>
        <dbReference type="ARBA" id="ARBA00004300"/>
    </source>
</evidence>
<dbReference type="Gene3D" id="6.10.250.90">
    <property type="match status" value="1"/>
</dbReference>
<keyword evidence="6" id="KW-0158">Chromosome</keyword>
<gene>
    <name evidence="24" type="primary">MAD1L1</name>
    <name evidence="24" type="synonym">mad1l1</name>
</gene>
<evidence type="ECO:0000256" key="22">
    <source>
        <dbReference type="ARBA" id="ARBA00075803"/>
    </source>
</evidence>
<keyword evidence="12" id="KW-0995">Kinetochore</keyword>
<evidence type="ECO:0000256" key="16">
    <source>
        <dbReference type="ARBA" id="ARBA00023212"/>
    </source>
</evidence>
<evidence type="ECO:0000256" key="21">
    <source>
        <dbReference type="ARBA" id="ARBA00073985"/>
    </source>
</evidence>
<dbReference type="GO" id="GO:1990728">
    <property type="term" value="C:mitotic spindle assembly checkpoint MAD1-MAD2 complex"/>
    <property type="evidence" value="ECO:0007669"/>
    <property type="project" value="UniProtKB-ARBA"/>
</dbReference>
<keyword evidence="15 23" id="KW-0175">Coiled coil</keyword>
<dbReference type="GO" id="GO:1990706">
    <property type="term" value="C:MAD1 complex"/>
    <property type="evidence" value="ECO:0007669"/>
    <property type="project" value="UniProtKB-ARBA"/>
</dbReference>
<dbReference type="GeneID" id="108927531"/>
<dbReference type="Ensembl" id="ENSSFOT00015010340.2">
    <property type="protein sequence ID" value="ENSSFOP00015010200.1"/>
    <property type="gene ID" value="ENSSFOG00015006634.2"/>
</dbReference>
<proteinExistence type="inferred from homology"/>
<accession>A0A8C9R6K8</accession>
<dbReference type="GO" id="GO:0007094">
    <property type="term" value="P:mitotic spindle assembly checkpoint signaling"/>
    <property type="evidence" value="ECO:0007669"/>
    <property type="project" value="InterPro"/>
</dbReference>
<keyword evidence="18" id="KW-0131">Cell cycle</keyword>
<keyword evidence="10" id="KW-0132">Cell division</keyword>
<dbReference type="GO" id="GO:0005813">
    <property type="term" value="C:centrosome"/>
    <property type="evidence" value="ECO:0007669"/>
    <property type="project" value="UniProtKB-SubCell"/>
</dbReference>
<evidence type="ECO:0000256" key="19">
    <source>
        <dbReference type="ARBA" id="ARBA00023328"/>
    </source>
</evidence>
<evidence type="ECO:0000256" key="10">
    <source>
        <dbReference type="ARBA" id="ARBA00022618"/>
    </source>
</evidence>
<dbReference type="GO" id="GO:0000776">
    <property type="term" value="C:kinetochore"/>
    <property type="evidence" value="ECO:0007669"/>
    <property type="project" value="UniProtKB-KW"/>
</dbReference>
<dbReference type="GO" id="GO:0000922">
    <property type="term" value="C:spindle pole"/>
    <property type="evidence" value="ECO:0007669"/>
    <property type="project" value="UniProtKB-SubCell"/>
</dbReference>
<evidence type="ECO:0000256" key="9">
    <source>
        <dbReference type="ARBA" id="ARBA00022553"/>
    </source>
</evidence>
<evidence type="ECO:0000256" key="15">
    <source>
        <dbReference type="ARBA" id="ARBA00023054"/>
    </source>
</evidence>
<evidence type="ECO:0000313" key="24">
    <source>
        <dbReference type="Ensembl" id="ENSSFOP00015010200.1"/>
    </source>
</evidence>
<feature type="coiled-coil region" evidence="23">
    <location>
        <begin position="561"/>
        <end position="619"/>
    </location>
</feature>
<feature type="coiled-coil region" evidence="23">
    <location>
        <begin position="358"/>
        <end position="399"/>
    </location>
</feature>
<keyword evidence="9" id="KW-0597">Phosphoprotein</keyword>
<protein>
    <recommendedName>
        <fullName evidence="21">Mitotic spindle assembly checkpoint protein MAD1</fullName>
    </recommendedName>
    <alternativeName>
        <fullName evidence="22">Mitotic arrest deficient 1-like protein 1</fullName>
    </alternativeName>
</protein>
<dbReference type="Gene3D" id="1.20.5.170">
    <property type="match status" value="1"/>
</dbReference>
<dbReference type="AlphaFoldDB" id="A0A8C9R6K8"/>
<dbReference type="GO" id="GO:0072686">
    <property type="term" value="C:mitotic spindle"/>
    <property type="evidence" value="ECO:0007669"/>
    <property type="project" value="TreeGrafter"/>
</dbReference>
<evidence type="ECO:0000256" key="3">
    <source>
        <dbReference type="ARBA" id="ARBA00004629"/>
    </source>
</evidence>
<evidence type="ECO:0000256" key="4">
    <source>
        <dbReference type="ARBA" id="ARBA00004647"/>
    </source>
</evidence>
<keyword evidence="8" id="KW-1017">Isopeptide bond</keyword>
<dbReference type="OrthoDB" id="331602at2759"/>
<evidence type="ECO:0000256" key="17">
    <source>
        <dbReference type="ARBA" id="ARBA00023242"/>
    </source>
</evidence>
<reference evidence="24" key="3">
    <citation type="submission" date="2025-09" db="UniProtKB">
        <authorList>
            <consortium name="Ensembl"/>
        </authorList>
    </citation>
    <scope>IDENTIFICATION</scope>
</reference>
<dbReference type="SUPFAM" id="SSF75704">
    <property type="entry name" value="Mitotic arrest deficient-like 1, Mad1"/>
    <property type="match status" value="1"/>
</dbReference>
<organism evidence="24 25">
    <name type="scientific">Scleropages formosus</name>
    <name type="common">Asian bonytongue</name>
    <name type="synonym">Osteoglossum formosum</name>
    <dbReference type="NCBI Taxonomy" id="113540"/>
    <lineage>
        <taxon>Eukaryota</taxon>
        <taxon>Metazoa</taxon>
        <taxon>Chordata</taxon>
        <taxon>Craniata</taxon>
        <taxon>Vertebrata</taxon>
        <taxon>Euteleostomi</taxon>
        <taxon>Actinopterygii</taxon>
        <taxon>Neopterygii</taxon>
        <taxon>Teleostei</taxon>
        <taxon>Osteoglossocephala</taxon>
        <taxon>Osteoglossomorpha</taxon>
        <taxon>Osteoglossiformes</taxon>
        <taxon>Osteoglossidae</taxon>
        <taxon>Scleropages</taxon>
    </lineage>
</organism>
<evidence type="ECO:0000256" key="23">
    <source>
        <dbReference type="SAM" id="Coils"/>
    </source>
</evidence>
<feature type="coiled-coil region" evidence="23">
    <location>
        <begin position="434"/>
        <end position="531"/>
    </location>
</feature>
<reference evidence="24" key="2">
    <citation type="submission" date="2025-08" db="UniProtKB">
        <authorList>
            <consortium name="Ensembl"/>
        </authorList>
    </citation>
    <scope>IDENTIFICATION</scope>
</reference>
<keyword evidence="19" id="KW-0137">Centromere</keyword>
<keyword evidence="17" id="KW-0539">Nucleus</keyword>
<keyword evidence="11" id="KW-0498">Mitosis</keyword>
<dbReference type="RefSeq" id="XP_018596424.1">
    <property type="nucleotide sequence ID" value="XM_018740908.2"/>
</dbReference>
<evidence type="ECO:0000256" key="18">
    <source>
        <dbReference type="ARBA" id="ARBA00023306"/>
    </source>
</evidence>
<dbReference type="GO" id="GO:0005635">
    <property type="term" value="C:nuclear envelope"/>
    <property type="evidence" value="ECO:0007669"/>
    <property type="project" value="UniProtKB-SubCell"/>
</dbReference>
<evidence type="ECO:0000256" key="12">
    <source>
        <dbReference type="ARBA" id="ARBA00022838"/>
    </source>
</evidence>
<feature type="coiled-coil region" evidence="23">
    <location>
        <begin position="92"/>
        <end position="319"/>
    </location>
</feature>
<keyword evidence="25" id="KW-1185">Reference proteome</keyword>
<dbReference type="Pfam" id="PF05557">
    <property type="entry name" value="MAD"/>
    <property type="match status" value="1"/>
</dbReference>